<keyword evidence="1" id="KW-1133">Transmembrane helix</keyword>
<organism evidence="2 3">
    <name type="scientific">Runella rosea</name>
    <dbReference type="NCBI Taxonomy" id="2259595"/>
    <lineage>
        <taxon>Bacteria</taxon>
        <taxon>Pseudomonadati</taxon>
        <taxon>Bacteroidota</taxon>
        <taxon>Cytophagia</taxon>
        <taxon>Cytophagales</taxon>
        <taxon>Spirosomataceae</taxon>
        <taxon>Runella</taxon>
    </lineage>
</organism>
<proteinExistence type="predicted"/>
<reference evidence="2 3" key="1">
    <citation type="submission" date="2018-07" db="EMBL/GenBank/DDBJ databases">
        <title>Genome sequencing of Runella.</title>
        <authorList>
            <person name="Baek M.-G."/>
            <person name="Yi H."/>
        </authorList>
    </citation>
    <scope>NUCLEOTIDE SEQUENCE [LARGE SCALE GENOMIC DNA]</scope>
    <source>
        <strain evidence="2 3">HYN0085</strain>
    </source>
</reference>
<dbReference type="AlphaFoldDB" id="A0A344TET0"/>
<feature type="transmembrane region" description="Helical" evidence="1">
    <location>
        <begin position="67"/>
        <end position="87"/>
    </location>
</feature>
<dbReference type="RefSeq" id="WP_114065937.1">
    <property type="nucleotide sequence ID" value="NZ_CP030850.1"/>
</dbReference>
<evidence type="ECO:0000313" key="3">
    <source>
        <dbReference type="Proteomes" id="UP000251993"/>
    </source>
</evidence>
<name>A0A344TET0_9BACT</name>
<dbReference type="KEGG" id="run:DR864_05075"/>
<dbReference type="EMBL" id="CP030850">
    <property type="protein sequence ID" value="AXE17151.1"/>
    <property type="molecule type" value="Genomic_DNA"/>
</dbReference>
<dbReference type="Pfam" id="PF11026">
    <property type="entry name" value="DUF2721"/>
    <property type="match status" value="1"/>
</dbReference>
<dbReference type="OrthoDB" id="9813525at2"/>
<protein>
    <submittedName>
        <fullName evidence="2">DUF2721 domain-containing protein</fullName>
    </submittedName>
</protein>
<gene>
    <name evidence="2" type="ORF">DR864_05075</name>
</gene>
<keyword evidence="3" id="KW-1185">Reference proteome</keyword>
<evidence type="ECO:0000313" key="2">
    <source>
        <dbReference type="EMBL" id="AXE17151.1"/>
    </source>
</evidence>
<feature type="transmembrane region" description="Helical" evidence="1">
    <location>
        <begin position="93"/>
        <end position="111"/>
    </location>
</feature>
<keyword evidence="1" id="KW-0812">Transmembrane</keyword>
<sequence length="147" mass="16908">MELAISTPAILFSTVSLMMIAFTNRYLAIASLIRELHDKFRISPNENYVEQIKHLHRRVHIIRNIQFIIVTSLLLSAVSMLFIYLQYQSVAQVLFFVALLLQIGALSLSIWEISLSIHALKIELSDMEEKLGKQFGFFGRTKPKNIE</sequence>
<feature type="transmembrane region" description="Helical" evidence="1">
    <location>
        <begin position="12"/>
        <end position="33"/>
    </location>
</feature>
<evidence type="ECO:0000256" key="1">
    <source>
        <dbReference type="SAM" id="Phobius"/>
    </source>
</evidence>
<accession>A0A344TET0</accession>
<dbReference type="InterPro" id="IPR021279">
    <property type="entry name" value="DUF2721"/>
</dbReference>
<keyword evidence="1" id="KW-0472">Membrane</keyword>
<dbReference type="Proteomes" id="UP000251993">
    <property type="component" value="Chromosome"/>
</dbReference>